<keyword evidence="3" id="KW-1185">Reference proteome</keyword>
<comment type="caution">
    <text evidence="2">The sequence shown here is derived from an EMBL/GenBank/DDBJ whole genome shotgun (WGS) entry which is preliminary data.</text>
</comment>
<evidence type="ECO:0000313" key="2">
    <source>
        <dbReference type="EMBL" id="CAE7254616.1"/>
    </source>
</evidence>
<dbReference type="OrthoDB" id="438956at2759"/>
<gene>
    <name evidence="2" type="ORF">SNEC2469_LOCUS5486</name>
</gene>
<sequence length="159" mass="17718">MLKLPSIFKKYSGLEAEVYWKACRKYNEAPEIDLSRFGIIEESSELPQAVASRGYAKKASAPPPRNGSDKQRRCNSDISLVILSTFGAVKEKAVRNLSGTGAMACRERENMQASDVARFRRSDMTWVGKTMPFSRLVYTLVLAPLTSSVPSLVLLLQRL</sequence>
<evidence type="ECO:0000313" key="3">
    <source>
        <dbReference type="Proteomes" id="UP000601435"/>
    </source>
</evidence>
<evidence type="ECO:0000256" key="1">
    <source>
        <dbReference type="SAM" id="MobiDB-lite"/>
    </source>
</evidence>
<dbReference type="EMBL" id="CAJNJA010010181">
    <property type="protein sequence ID" value="CAE7254616.1"/>
    <property type="molecule type" value="Genomic_DNA"/>
</dbReference>
<protein>
    <submittedName>
        <fullName evidence="2">Uncharacterized protein</fullName>
    </submittedName>
</protein>
<dbReference type="Proteomes" id="UP000601435">
    <property type="component" value="Unassembled WGS sequence"/>
</dbReference>
<proteinExistence type="predicted"/>
<reference evidence="2" key="1">
    <citation type="submission" date="2021-02" db="EMBL/GenBank/DDBJ databases">
        <authorList>
            <person name="Dougan E. K."/>
            <person name="Rhodes N."/>
            <person name="Thang M."/>
            <person name="Chan C."/>
        </authorList>
    </citation>
    <scope>NUCLEOTIDE SEQUENCE</scope>
</reference>
<feature type="region of interest" description="Disordered" evidence="1">
    <location>
        <begin position="53"/>
        <end position="72"/>
    </location>
</feature>
<accession>A0A812M9Z2</accession>
<name>A0A812M9Z2_9DINO</name>
<organism evidence="2 3">
    <name type="scientific">Symbiodinium necroappetens</name>
    <dbReference type="NCBI Taxonomy" id="1628268"/>
    <lineage>
        <taxon>Eukaryota</taxon>
        <taxon>Sar</taxon>
        <taxon>Alveolata</taxon>
        <taxon>Dinophyceae</taxon>
        <taxon>Suessiales</taxon>
        <taxon>Symbiodiniaceae</taxon>
        <taxon>Symbiodinium</taxon>
    </lineage>
</organism>
<dbReference type="AlphaFoldDB" id="A0A812M9Z2"/>